<comment type="caution">
    <text evidence="1">The sequence shown here is derived from an EMBL/GenBank/DDBJ whole genome shotgun (WGS) entry which is preliminary data.</text>
</comment>
<organism evidence="1">
    <name type="scientific">marine sediment metagenome</name>
    <dbReference type="NCBI Taxonomy" id="412755"/>
    <lineage>
        <taxon>unclassified sequences</taxon>
        <taxon>metagenomes</taxon>
        <taxon>ecological metagenomes</taxon>
    </lineage>
</organism>
<dbReference type="AlphaFoldDB" id="X1PAX0"/>
<proteinExistence type="predicted"/>
<sequence>MTGAGILLGRGTITNMGFSYNQSGFIFGLFNFNNCRFKFFNAMTVNMVNYFPVVSPKSIGY</sequence>
<evidence type="ECO:0000313" key="1">
    <source>
        <dbReference type="EMBL" id="GAI52978.1"/>
    </source>
</evidence>
<reference evidence="1" key="1">
    <citation type="journal article" date="2014" name="Front. Microbiol.">
        <title>High frequency of phylogenetically diverse reductive dehalogenase-homologous genes in deep subseafloor sedimentary metagenomes.</title>
        <authorList>
            <person name="Kawai M."/>
            <person name="Futagami T."/>
            <person name="Toyoda A."/>
            <person name="Takaki Y."/>
            <person name="Nishi S."/>
            <person name="Hori S."/>
            <person name="Arai W."/>
            <person name="Tsubouchi T."/>
            <person name="Morono Y."/>
            <person name="Uchiyama I."/>
            <person name="Ito T."/>
            <person name="Fujiyama A."/>
            <person name="Inagaki F."/>
            <person name="Takami H."/>
        </authorList>
    </citation>
    <scope>NUCLEOTIDE SEQUENCE</scope>
    <source>
        <strain evidence="1">Expedition CK06-06</strain>
    </source>
</reference>
<name>X1PAX0_9ZZZZ</name>
<accession>X1PAX0</accession>
<dbReference type="EMBL" id="BARV01041677">
    <property type="protein sequence ID" value="GAI52978.1"/>
    <property type="molecule type" value="Genomic_DNA"/>
</dbReference>
<gene>
    <name evidence="1" type="ORF">S06H3_62985</name>
</gene>
<protein>
    <submittedName>
        <fullName evidence="1">Uncharacterized protein</fullName>
    </submittedName>
</protein>